<protein>
    <submittedName>
        <fullName evidence="1">Uncharacterized protein</fullName>
    </submittedName>
</protein>
<evidence type="ECO:0000313" key="1">
    <source>
        <dbReference type="EMBL" id="MBL7629442.1"/>
    </source>
</evidence>
<dbReference type="Proteomes" id="UP000604475">
    <property type="component" value="Unassembled WGS sequence"/>
</dbReference>
<reference evidence="1" key="1">
    <citation type="submission" date="2020-12" db="EMBL/GenBank/DDBJ databases">
        <title>Genomic characterization of non-nitrogen-fixing Frankia strains.</title>
        <authorList>
            <person name="Carlos-Shanley C."/>
            <person name="Guerra T."/>
            <person name="Hahn D."/>
        </authorList>
    </citation>
    <scope>NUCLEOTIDE SEQUENCE</scope>
    <source>
        <strain evidence="1">CN6</strain>
    </source>
</reference>
<dbReference type="AlphaFoldDB" id="A0A937RG51"/>
<sequence>MTAVRIDLEDGGGLGPLPVDLGPVRLPRRAGVLLDAYPWPDFVPAGRYPADGAARALAGSGTARVLVACPALVSPGRSMLALAVGRLLLVAREMAGAGPLPVLMCAVRPRCPWESGGVVVPHPVTVSTREGVQHRVVWEITDDEQVPDLLASLRRMAPSVAA</sequence>
<evidence type="ECO:0000313" key="2">
    <source>
        <dbReference type="Proteomes" id="UP000604475"/>
    </source>
</evidence>
<name>A0A937RG51_9ACTN</name>
<keyword evidence="2" id="KW-1185">Reference proteome</keyword>
<gene>
    <name evidence="1" type="ORF">I7412_20180</name>
</gene>
<dbReference type="RefSeq" id="WP_203000889.1">
    <property type="nucleotide sequence ID" value="NZ_JADWYU010000111.1"/>
</dbReference>
<accession>A0A937RG51</accession>
<proteinExistence type="predicted"/>
<dbReference type="EMBL" id="JAEACQ010000229">
    <property type="protein sequence ID" value="MBL7629442.1"/>
    <property type="molecule type" value="Genomic_DNA"/>
</dbReference>
<organism evidence="1 2">
    <name type="scientific">Frankia nepalensis</name>
    <dbReference type="NCBI Taxonomy" id="1836974"/>
    <lineage>
        <taxon>Bacteria</taxon>
        <taxon>Bacillati</taxon>
        <taxon>Actinomycetota</taxon>
        <taxon>Actinomycetes</taxon>
        <taxon>Frankiales</taxon>
        <taxon>Frankiaceae</taxon>
        <taxon>Frankia</taxon>
    </lineage>
</organism>
<comment type="caution">
    <text evidence="1">The sequence shown here is derived from an EMBL/GenBank/DDBJ whole genome shotgun (WGS) entry which is preliminary data.</text>
</comment>